<protein>
    <submittedName>
        <fullName evidence="2">Glycosyltransferase involved in cell wall biosynthesis</fullName>
    </submittedName>
</protein>
<dbReference type="Gene3D" id="3.40.50.2000">
    <property type="entry name" value="Glycogen Phosphorylase B"/>
    <property type="match status" value="2"/>
</dbReference>
<gene>
    <name evidence="2" type="ORF">C8D93_10162</name>
</gene>
<dbReference type="SUPFAM" id="SSF53756">
    <property type="entry name" value="UDP-Glycosyltransferase/glycogen phosphorylase"/>
    <property type="match status" value="1"/>
</dbReference>
<keyword evidence="3" id="KW-1185">Reference proteome</keyword>
<organism evidence="2 3">
    <name type="scientific">Sinimarinibacterium flocculans</name>
    <dbReference type="NCBI Taxonomy" id="985250"/>
    <lineage>
        <taxon>Bacteria</taxon>
        <taxon>Pseudomonadati</taxon>
        <taxon>Pseudomonadota</taxon>
        <taxon>Gammaproteobacteria</taxon>
        <taxon>Nevskiales</taxon>
        <taxon>Nevskiaceae</taxon>
        <taxon>Sinimarinibacterium</taxon>
    </lineage>
</organism>
<dbReference type="EMBL" id="QICN01000001">
    <property type="protein sequence ID" value="PXV71024.1"/>
    <property type="molecule type" value="Genomic_DNA"/>
</dbReference>
<dbReference type="PANTHER" id="PTHR12526:SF636">
    <property type="entry name" value="BLL3647 PROTEIN"/>
    <property type="match status" value="1"/>
</dbReference>
<accession>A0A318EJF9</accession>
<dbReference type="PANTHER" id="PTHR12526">
    <property type="entry name" value="GLYCOSYLTRANSFERASE"/>
    <property type="match status" value="1"/>
</dbReference>
<comment type="caution">
    <text evidence="2">The sequence shown here is derived from an EMBL/GenBank/DDBJ whole genome shotgun (WGS) entry which is preliminary data.</text>
</comment>
<proteinExistence type="predicted"/>
<feature type="domain" description="Glycosyltransferase subfamily 4-like N-terminal" evidence="1">
    <location>
        <begin position="14"/>
        <end position="171"/>
    </location>
</feature>
<evidence type="ECO:0000313" key="2">
    <source>
        <dbReference type="EMBL" id="PXV71024.1"/>
    </source>
</evidence>
<keyword evidence="2" id="KW-0808">Transferase</keyword>
<sequence>MKRLAVLISFSGDGGVERMVINLCAEFVRHVEVDLLAIRADGGHVERIPSAVRLIRLKARHAWTAVPEIERYLRERRPDALLVAKDRAGRAAIRARRRAGAQMPLWIRLGTNLSAALERRNAFNRWLRIAPMRRLYPLASGVIAVSEGVKRDTQRVTGLPAGRITVIRNPVITPMLAEHAAEAVPHPWLADKLQPVVVGMGRLTQQKDFPTLLRAFAALQRERPSRLILLGEGKDREALEALAAELGIGERVLFAGFQSNPYAWLARADLFVLSSAWEGSPNALTEALALGVPAVSTDCPSGPQEILDGGRYGALVPVGDAAAMCRAMSATLQAPLPHKMLCAAVDEYRGETSARRYLAVLGLSDGDSSSR</sequence>
<evidence type="ECO:0000313" key="3">
    <source>
        <dbReference type="Proteomes" id="UP000248330"/>
    </source>
</evidence>
<dbReference type="CDD" id="cd03811">
    <property type="entry name" value="GT4_GT28_WabH-like"/>
    <property type="match status" value="1"/>
</dbReference>
<evidence type="ECO:0000259" key="1">
    <source>
        <dbReference type="Pfam" id="PF13439"/>
    </source>
</evidence>
<name>A0A318EJF9_9GAMM</name>
<dbReference type="OrthoDB" id="9055506at2"/>
<dbReference type="GO" id="GO:0016757">
    <property type="term" value="F:glycosyltransferase activity"/>
    <property type="evidence" value="ECO:0007669"/>
    <property type="project" value="TreeGrafter"/>
</dbReference>
<dbReference type="AlphaFoldDB" id="A0A318EJF9"/>
<dbReference type="RefSeq" id="WP_110263183.1">
    <property type="nucleotide sequence ID" value="NZ_CAWNXA010000001.1"/>
</dbReference>
<dbReference type="Pfam" id="PF13692">
    <property type="entry name" value="Glyco_trans_1_4"/>
    <property type="match status" value="1"/>
</dbReference>
<reference evidence="2 3" key="1">
    <citation type="submission" date="2018-04" db="EMBL/GenBank/DDBJ databases">
        <title>Genomic Encyclopedia of Type Strains, Phase IV (KMG-IV): sequencing the most valuable type-strain genomes for metagenomic binning, comparative biology and taxonomic classification.</title>
        <authorList>
            <person name="Goeker M."/>
        </authorList>
    </citation>
    <scope>NUCLEOTIDE SEQUENCE [LARGE SCALE GENOMIC DNA]</scope>
    <source>
        <strain evidence="2 3">DSM 104150</strain>
    </source>
</reference>
<dbReference type="Pfam" id="PF13439">
    <property type="entry name" value="Glyco_transf_4"/>
    <property type="match status" value="1"/>
</dbReference>
<dbReference type="InterPro" id="IPR028098">
    <property type="entry name" value="Glyco_trans_4-like_N"/>
</dbReference>
<dbReference type="Proteomes" id="UP000248330">
    <property type="component" value="Unassembled WGS sequence"/>
</dbReference>